<gene>
    <name evidence="1" type="ORF">SETIT_3G308600v2</name>
</gene>
<organism evidence="1">
    <name type="scientific">Setaria italica</name>
    <name type="common">Foxtail millet</name>
    <name type="synonym">Panicum italicum</name>
    <dbReference type="NCBI Taxonomy" id="4555"/>
    <lineage>
        <taxon>Eukaryota</taxon>
        <taxon>Viridiplantae</taxon>
        <taxon>Streptophyta</taxon>
        <taxon>Embryophyta</taxon>
        <taxon>Tracheophyta</taxon>
        <taxon>Spermatophyta</taxon>
        <taxon>Magnoliopsida</taxon>
        <taxon>Liliopsida</taxon>
        <taxon>Poales</taxon>
        <taxon>Poaceae</taxon>
        <taxon>PACMAD clade</taxon>
        <taxon>Panicoideae</taxon>
        <taxon>Panicodae</taxon>
        <taxon>Paniceae</taxon>
        <taxon>Cenchrinae</taxon>
        <taxon>Setaria</taxon>
    </lineage>
</organism>
<sequence>MSTRTNLGLVQSTANIDHKSHMAVTVRMGNIIYPFPFTQKFPETFKILEPPWNLPRPFAPLFHHPKILGKYLSPHINPDKSQKFPINSQKSYLSHANSSTDDSSTKILVKLNPCFPPGATIRFFV</sequence>
<dbReference type="AlphaFoldDB" id="A0A368QKN4"/>
<accession>A0A368QKN4</accession>
<dbReference type="EMBL" id="CM003530">
    <property type="protein sequence ID" value="RCV18537.1"/>
    <property type="molecule type" value="Genomic_DNA"/>
</dbReference>
<reference evidence="1" key="1">
    <citation type="journal article" date="2012" name="Nat. Biotechnol.">
        <title>Reference genome sequence of the model plant Setaria.</title>
        <authorList>
            <person name="Bennetzen J.L."/>
            <person name="Schmutz J."/>
            <person name="Wang H."/>
            <person name="Percifield R."/>
            <person name="Hawkins J."/>
            <person name="Pontaroli A.C."/>
            <person name="Estep M."/>
            <person name="Feng L."/>
            <person name="Vaughn J.N."/>
            <person name="Grimwood J."/>
            <person name="Jenkins J."/>
            <person name="Barry K."/>
            <person name="Lindquist E."/>
            <person name="Hellsten U."/>
            <person name="Deshpande S."/>
            <person name="Wang X."/>
            <person name="Wu X."/>
            <person name="Mitros T."/>
            <person name="Triplett J."/>
            <person name="Yang X."/>
            <person name="Ye C.Y."/>
            <person name="Mauro-Herrera M."/>
            <person name="Wang L."/>
            <person name="Li P."/>
            <person name="Sharma M."/>
            <person name="Sharma R."/>
            <person name="Ronald P.C."/>
            <person name="Panaud O."/>
            <person name="Kellogg E.A."/>
            <person name="Brutnell T.P."/>
            <person name="Doust A.N."/>
            <person name="Tuskan G.A."/>
            <person name="Rokhsar D."/>
            <person name="Devos K.M."/>
        </authorList>
    </citation>
    <scope>NUCLEOTIDE SEQUENCE [LARGE SCALE GENOMIC DNA]</scope>
    <source>
        <strain evidence="1">Yugu1</strain>
    </source>
</reference>
<protein>
    <submittedName>
        <fullName evidence="1">Uncharacterized protein</fullName>
    </submittedName>
</protein>
<reference evidence="1" key="2">
    <citation type="submission" date="2015-07" db="EMBL/GenBank/DDBJ databases">
        <authorList>
            <person name="Noorani M."/>
        </authorList>
    </citation>
    <scope>NUCLEOTIDE SEQUENCE</scope>
    <source>
        <strain evidence="1">Yugu1</strain>
    </source>
</reference>
<name>A0A368QKN4_SETIT</name>
<evidence type="ECO:0000313" key="1">
    <source>
        <dbReference type="EMBL" id="RCV18537.1"/>
    </source>
</evidence>
<proteinExistence type="predicted"/>